<feature type="transmembrane region" description="Helical" evidence="8">
    <location>
        <begin position="998"/>
        <end position="1024"/>
    </location>
</feature>
<dbReference type="GO" id="GO:0006629">
    <property type="term" value="P:lipid metabolic process"/>
    <property type="evidence" value="ECO:0007669"/>
    <property type="project" value="InterPro"/>
</dbReference>
<dbReference type="AlphaFoldDB" id="A0AAW0PKN2"/>
<dbReference type="Proteomes" id="UP001460270">
    <property type="component" value="Unassembled WGS sequence"/>
</dbReference>
<feature type="transmembrane region" description="Helical" evidence="8">
    <location>
        <begin position="95"/>
        <end position="116"/>
    </location>
</feature>
<evidence type="ECO:0000256" key="1">
    <source>
        <dbReference type="ARBA" id="ARBA00004141"/>
    </source>
</evidence>
<feature type="transmembrane region" description="Helical" evidence="8">
    <location>
        <begin position="928"/>
        <end position="955"/>
    </location>
</feature>
<feature type="transmembrane region" description="Helical" evidence="8">
    <location>
        <begin position="136"/>
        <end position="163"/>
    </location>
</feature>
<dbReference type="PANTHER" id="PTHR23344">
    <property type="entry name" value="GLYCEROPHOSPHORYL DIESTER PHOSPHODIESTERASE"/>
    <property type="match status" value="1"/>
</dbReference>
<evidence type="ECO:0000259" key="9">
    <source>
        <dbReference type="PROSITE" id="PS51704"/>
    </source>
</evidence>
<keyword evidence="7" id="KW-0325">Glycoprotein</keyword>
<feature type="transmembrane region" description="Helical" evidence="8">
    <location>
        <begin position="961"/>
        <end position="986"/>
    </location>
</feature>
<feature type="domain" description="GP-PDE" evidence="9">
    <location>
        <begin position="280"/>
        <end position="538"/>
    </location>
</feature>
<evidence type="ECO:0000256" key="8">
    <source>
        <dbReference type="SAM" id="Phobius"/>
    </source>
</evidence>
<feature type="transmembrane region" description="Helical" evidence="8">
    <location>
        <begin position="572"/>
        <end position="593"/>
    </location>
</feature>
<protein>
    <recommendedName>
        <fullName evidence="9">GP-PDE domain-containing protein</fullName>
    </recommendedName>
</protein>
<dbReference type="PANTHER" id="PTHR23344:SF13">
    <property type="entry name" value="GLYCEROPHOSPHODIESTER PHOSPHODIESTERASE DOMAIN-CONTAINING PROTEIN 4"/>
    <property type="match status" value="1"/>
</dbReference>
<feature type="transmembrane region" description="Helical" evidence="8">
    <location>
        <begin position="175"/>
        <end position="196"/>
    </location>
</feature>
<sequence length="1156" mass="126980">MAPTHVRATSPFAFLDDSHRLNWDRTEAGEPGHNALNMENQLQLGRLCGLRSKLLRRYQHGPLVWCLSGLYGCHWGAQQRSGPKAGECGCNKVEALALALLAVAFCITLVFLYFWGQAKNDYNDFDWHNFSSLGFWFPWSVVLLVITATFFTYLTALMLLLLCLLSERQRIYLHWAHKACVALVLLFSVVAIALLSHMWSEEWTTLLLSFQVTAPYLHLGGVLLMTVLSWPVAVLSFQTSGVRRVLVLGLFLLLLCSLYLVPLGLYSPCIKDKGSLGPRPALIGHRGAPMLAPENTLMSFEKALQSGCVGLETDVTISLDGVPFLMHDRSLLRTTDVQQVYPDSNTSHPAMFTWSQLQRLNAGAWFLSTDPFSTAGSLQQDDQLQAQNQSVCSLLDYLQLAARSHSLVIFDLYQPPEGHPYRDTWIWHTLDVLNQSSILSSQVLWLPSKLRPLVKEFYPDLLQTSGSLLPLEELQSNNVVKLNLEYSLVSPQLVRQYNAVNISVNLYVVSEPWLYTVAWCCGVQSSPEEYRLMWTLTDLLSLTLVLLIFCFHWSDYTSHTSTTCTLSPLFSLFLLFPHCVSSLCLFLLSPLFVSSMSPFCVSSLLIFPLFCVFSLLSSLHLLSPGLLCPHHVSSLLSSPHYVSSLLVSSFHTMSSLFSPHYISSLLVSSVLTTSPLFAPHYVSSLLVSFLLTISTLSLSPLSSPCLISSLLSSPCLLPSLYISFLLVSSVLTMSHLSLSPLFTPCLLSSLTIAPLSLSPLSSLCLLTSLLSPCVLSPHHVSSFLVSSLLTMSPLFSPHYFSSLSFSSVLTMSPLFSPCLSLSPLFSLYLLSPCLLCPHHVSSPLFSPHHFSSLLSIFPFSLSPLSSPCLLSPCLLCPHYVSSPLFSPHHFSSLLSIFPFSLSPLSSPCLLSPCLLCPHYVSSLLSLSFLVSSLLTMSPLSSLCLLSPCLLCPHYVSSLLSLSFLVSSLLTISTLSLFLLSSLYLLSPCLLCPHHVSSLLSLSFLVSSLLTMSPLSSLCLLSPCLLCPHYVSSLLVSSVLTMSPLFSSLLFSSLLFSSLLFSSLLTISPLSLSPLSSPCLLSCVQVEGAGSDPQLWRTDRDGHRHLQQVRNSERCVAELSEVWSVSSVGSAPSPLEPLPPSCPLSHTRPNCVEPPAV</sequence>
<feature type="transmembrane region" description="Helical" evidence="8">
    <location>
        <begin position="605"/>
        <end position="628"/>
    </location>
</feature>
<evidence type="ECO:0000256" key="5">
    <source>
        <dbReference type="ARBA" id="ARBA00022989"/>
    </source>
</evidence>
<feature type="transmembrane region" description="Helical" evidence="8">
    <location>
        <begin position="1044"/>
        <end position="1066"/>
    </location>
</feature>
<feature type="transmembrane region" description="Helical" evidence="8">
    <location>
        <begin position="216"/>
        <end position="238"/>
    </location>
</feature>
<feature type="transmembrane region" description="Helical" evidence="8">
    <location>
        <begin position="532"/>
        <end position="551"/>
    </location>
</feature>
<dbReference type="EMBL" id="JBBPFD010000005">
    <property type="protein sequence ID" value="KAK7926037.1"/>
    <property type="molecule type" value="Genomic_DNA"/>
</dbReference>
<evidence type="ECO:0000313" key="10">
    <source>
        <dbReference type="EMBL" id="KAK7926037.1"/>
    </source>
</evidence>
<feature type="transmembrane region" description="Helical" evidence="8">
    <location>
        <begin position="245"/>
        <end position="266"/>
    </location>
</feature>
<keyword evidence="11" id="KW-1185">Reference proteome</keyword>
<evidence type="ECO:0000256" key="6">
    <source>
        <dbReference type="ARBA" id="ARBA00023136"/>
    </source>
</evidence>
<dbReference type="PROSITE" id="PS51704">
    <property type="entry name" value="GP_PDE"/>
    <property type="match status" value="1"/>
</dbReference>
<feature type="transmembrane region" description="Helical" evidence="8">
    <location>
        <begin position="710"/>
        <end position="731"/>
    </location>
</feature>
<comment type="similarity">
    <text evidence="2">Belongs to the glycerophosphoryl diester phosphodiesterase family.</text>
</comment>
<evidence type="ECO:0000256" key="7">
    <source>
        <dbReference type="ARBA" id="ARBA00023180"/>
    </source>
</evidence>
<organism evidence="10 11">
    <name type="scientific">Mugilogobius chulae</name>
    <name type="common">yellowstripe goby</name>
    <dbReference type="NCBI Taxonomy" id="88201"/>
    <lineage>
        <taxon>Eukaryota</taxon>
        <taxon>Metazoa</taxon>
        <taxon>Chordata</taxon>
        <taxon>Craniata</taxon>
        <taxon>Vertebrata</taxon>
        <taxon>Euteleostomi</taxon>
        <taxon>Actinopterygii</taxon>
        <taxon>Neopterygii</taxon>
        <taxon>Teleostei</taxon>
        <taxon>Neoteleostei</taxon>
        <taxon>Acanthomorphata</taxon>
        <taxon>Gobiaria</taxon>
        <taxon>Gobiiformes</taxon>
        <taxon>Gobioidei</taxon>
        <taxon>Gobiidae</taxon>
        <taxon>Gobionellinae</taxon>
        <taxon>Mugilogobius</taxon>
    </lineage>
</organism>
<dbReference type="InterPro" id="IPR030395">
    <property type="entry name" value="GP_PDE_dom"/>
</dbReference>
<comment type="subcellular location">
    <subcellularLocation>
        <location evidence="1">Membrane</location>
        <topology evidence="1">Multi-pass membrane protein</topology>
    </subcellularLocation>
</comment>
<feature type="transmembrane region" description="Helical" evidence="8">
    <location>
        <begin position="640"/>
        <end position="658"/>
    </location>
</feature>
<keyword evidence="4" id="KW-0378">Hydrolase</keyword>
<keyword evidence="6 8" id="KW-0472">Membrane</keyword>
<dbReference type="GO" id="GO:0016020">
    <property type="term" value="C:membrane"/>
    <property type="evidence" value="ECO:0007669"/>
    <property type="project" value="UniProtKB-SubCell"/>
</dbReference>
<dbReference type="GO" id="GO:0008889">
    <property type="term" value="F:glycerophosphodiester phosphodiesterase activity"/>
    <property type="evidence" value="ECO:0007669"/>
    <property type="project" value="TreeGrafter"/>
</dbReference>
<keyword evidence="5 8" id="KW-1133">Transmembrane helix</keyword>
<keyword evidence="3 8" id="KW-0812">Transmembrane</keyword>
<feature type="transmembrane region" description="Helical" evidence="8">
    <location>
        <begin position="678"/>
        <end position="698"/>
    </location>
</feature>
<reference evidence="11" key="1">
    <citation type="submission" date="2024-04" db="EMBL/GenBank/DDBJ databases">
        <title>Salinicola lusitanus LLJ914,a marine bacterium isolated from the Okinawa Trough.</title>
        <authorList>
            <person name="Li J."/>
        </authorList>
    </citation>
    <scope>NUCLEOTIDE SEQUENCE [LARGE SCALE GENOMIC DNA]</scope>
</reference>
<dbReference type="Pfam" id="PF03009">
    <property type="entry name" value="GDPD"/>
    <property type="match status" value="1"/>
</dbReference>
<gene>
    <name evidence="10" type="ORF">WMY93_008347</name>
</gene>
<evidence type="ECO:0000256" key="4">
    <source>
        <dbReference type="ARBA" id="ARBA00022801"/>
    </source>
</evidence>
<evidence type="ECO:0000256" key="2">
    <source>
        <dbReference type="ARBA" id="ARBA00007277"/>
    </source>
</evidence>
<dbReference type="InterPro" id="IPR017946">
    <property type="entry name" value="PLC-like_Pdiesterase_TIM-brl"/>
</dbReference>
<name>A0AAW0PKN2_9GOBI</name>
<comment type="caution">
    <text evidence="10">The sequence shown here is derived from an EMBL/GenBank/DDBJ whole genome shotgun (WGS) entry which is preliminary data.</text>
</comment>
<evidence type="ECO:0000256" key="3">
    <source>
        <dbReference type="ARBA" id="ARBA00022692"/>
    </source>
</evidence>
<evidence type="ECO:0000313" key="11">
    <source>
        <dbReference type="Proteomes" id="UP001460270"/>
    </source>
</evidence>
<dbReference type="Gene3D" id="3.20.20.190">
    <property type="entry name" value="Phosphatidylinositol (PI) phosphodiesterase"/>
    <property type="match status" value="1"/>
</dbReference>
<dbReference type="SUPFAM" id="SSF51695">
    <property type="entry name" value="PLC-like phosphodiesterases"/>
    <property type="match status" value="1"/>
</dbReference>
<proteinExistence type="inferred from homology"/>
<accession>A0AAW0PKN2</accession>